<feature type="signal peptide" evidence="1">
    <location>
        <begin position="1"/>
        <end position="27"/>
    </location>
</feature>
<feature type="chain" id="PRO_5047322295" description="Copper(I)-binding protein" evidence="1">
    <location>
        <begin position="28"/>
        <end position="144"/>
    </location>
</feature>
<comment type="caution">
    <text evidence="2">The sequence shown here is derived from an EMBL/GenBank/DDBJ whole genome shotgun (WGS) entry which is preliminary data.</text>
</comment>
<dbReference type="Proteomes" id="UP001156703">
    <property type="component" value="Unassembled WGS sequence"/>
</dbReference>
<keyword evidence="1" id="KW-0732">Signal</keyword>
<dbReference type="Gene3D" id="2.60.40.1890">
    <property type="entry name" value="PCu(A)C copper chaperone"/>
    <property type="match status" value="1"/>
</dbReference>
<keyword evidence="3" id="KW-1185">Reference proteome</keyword>
<gene>
    <name evidence="2" type="ORF">GCM10007925_24320</name>
</gene>
<evidence type="ECO:0008006" key="4">
    <source>
        <dbReference type="Google" id="ProtNLM"/>
    </source>
</evidence>
<organism evidence="2 3">
    <name type="scientific">Sphingomonas astaxanthinifaciens DSM 22298</name>
    <dbReference type="NCBI Taxonomy" id="1123267"/>
    <lineage>
        <taxon>Bacteria</taxon>
        <taxon>Pseudomonadati</taxon>
        <taxon>Pseudomonadota</taxon>
        <taxon>Alphaproteobacteria</taxon>
        <taxon>Sphingomonadales</taxon>
        <taxon>Sphingomonadaceae</taxon>
        <taxon>Sphingomonas</taxon>
    </lineage>
</organism>
<dbReference type="SUPFAM" id="SSF110087">
    <property type="entry name" value="DR1885-like metal-binding protein"/>
    <property type="match status" value="1"/>
</dbReference>
<evidence type="ECO:0000313" key="3">
    <source>
        <dbReference type="Proteomes" id="UP001156703"/>
    </source>
</evidence>
<dbReference type="PANTHER" id="PTHR36302">
    <property type="entry name" value="BLR7088 PROTEIN"/>
    <property type="match status" value="1"/>
</dbReference>
<dbReference type="Pfam" id="PF04314">
    <property type="entry name" value="PCuAC"/>
    <property type="match status" value="1"/>
</dbReference>
<evidence type="ECO:0000313" key="2">
    <source>
        <dbReference type="EMBL" id="GLR48712.1"/>
    </source>
</evidence>
<dbReference type="InterPro" id="IPR036182">
    <property type="entry name" value="PCuAC_sf"/>
</dbReference>
<dbReference type="InterPro" id="IPR007410">
    <property type="entry name" value="LpqE-like"/>
</dbReference>
<accession>A0ABQ5ZDM2</accession>
<dbReference type="InterPro" id="IPR058248">
    <property type="entry name" value="Lxx211020-like"/>
</dbReference>
<proteinExistence type="predicted"/>
<dbReference type="RefSeq" id="WP_284275481.1">
    <property type="nucleotide sequence ID" value="NZ_BSOO01000036.1"/>
</dbReference>
<evidence type="ECO:0000256" key="1">
    <source>
        <dbReference type="SAM" id="SignalP"/>
    </source>
</evidence>
<name>A0ABQ5ZDM2_9SPHN</name>
<protein>
    <recommendedName>
        <fullName evidence="4">Copper(I)-binding protein</fullName>
    </recommendedName>
</protein>
<dbReference type="EMBL" id="BSOO01000036">
    <property type="protein sequence ID" value="GLR48712.1"/>
    <property type="molecule type" value="Genomic_DNA"/>
</dbReference>
<sequence>MRILLLPAAGLLVAAPSSLHVTGYANAGLTSSAAYVSVHNGGRSGDRLLGASSPAASSVTIHDSNGAGGMSRMRAAGPLALPPGKMIAMKPGGLHVMLMGLKAPLRPGSRLPLTLRFEKAGKVTVSLPVVPPGSGAPTEGHHGH</sequence>
<reference evidence="3" key="1">
    <citation type="journal article" date="2019" name="Int. J. Syst. Evol. Microbiol.">
        <title>The Global Catalogue of Microorganisms (GCM) 10K type strain sequencing project: providing services to taxonomists for standard genome sequencing and annotation.</title>
        <authorList>
            <consortium name="The Broad Institute Genomics Platform"/>
            <consortium name="The Broad Institute Genome Sequencing Center for Infectious Disease"/>
            <person name="Wu L."/>
            <person name="Ma J."/>
        </authorList>
    </citation>
    <scope>NUCLEOTIDE SEQUENCE [LARGE SCALE GENOMIC DNA]</scope>
    <source>
        <strain evidence="3">NBRC 102146</strain>
    </source>
</reference>
<dbReference type="PANTHER" id="PTHR36302:SF1">
    <property type="entry name" value="COPPER CHAPERONE PCU(A)C"/>
    <property type="match status" value="1"/>
</dbReference>